<comment type="function">
    <text evidence="2">Membrane-anchoring subunit of succinate dehydrogenase (SDH).</text>
</comment>
<dbReference type="EMBL" id="JAJATW010000008">
    <property type="protein sequence ID" value="MCB5161685.1"/>
    <property type="molecule type" value="Genomic_DNA"/>
</dbReference>
<dbReference type="GO" id="GO:0005886">
    <property type="term" value="C:plasma membrane"/>
    <property type="evidence" value="ECO:0007669"/>
    <property type="project" value="TreeGrafter"/>
</dbReference>
<evidence type="ECO:0000256" key="3">
    <source>
        <dbReference type="ARBA" id="ARBA00004141"/>
    </source>
</evidence>
<proteinExistence type="inferred from homology"/>
<dbReference type="InterPro" id="IPR034804">
    <property type="entry name" value="SQR/QFR_C/D"/>
</dbReference>
<feature type="transmembrane region" description="Helical" evidence="13">
    <location>
        <begin position="105"/>
        <end position="125"/>
    </location>
</feature>
<dbReference type="SUPFAM" id="SSF81343">
    <property type="entry name" value="Fumarate reductase respiratory complex transmembrane subunits"/>
    <property type="match status" value="1"/>
</dbReference>
<dbReference type="Pfam" id="PF01127">
    <property type="entry name" value="Sdh_cyt"/>
    <property type="match status" value="1"/>
</dbReference>
<dbReference type="InterPro" id="IPR018495">
    <property type="entry name" value="Succ_DH_cyt_bsu_CS"/>
</dbReference>
<keyword evidence="15" id="KW-1185">Reference proteome</keyword>
<dbReference type="CDD" id="cd03499">
    <property type="entry name" value="SQR_TypeC_SdhC"/>
    <property type="match status" value="1"/>
</dbReference>
<evidence type="ECO:0000256" key="4">
    <source>
        <dbReference type="ARBA" id="ARBA00007244"/>
    </source>
</evidence>
<dbReference type="InterPro" id="IPR014314">
    <property type="entry name" value="Succ_DH_cytb556"/>
</dbReference>
<keyword evidence="10" id="KW-0408">Iron</keyword>
<evidence type="ECO:0000256" key="2">
    <source>
        <dbReference type="ARBA" id="ARBA00004050"/>
    </source>
</evidence>
<dbReference type="PROSITE" id="PS01000">
    <property type="entry name" value="SDH_CYT_1"/>
    <property type="match status" value="1"/>
</dbReference>
<dbReference type="PIRSF" id="PIRSF000178">
    <property type="entry name" value="SDH_cyt_b560"/>
    <property type="match status" value="1"/>
</dbReference>
<protein>
    <recommendedName>
        <fullName evidence="5">Succinate dehydrogenase cytochrome b556 subunit</fullName>
    </recommendedName>
</protein>
<dbReference type="GO" id="GO:0046872">
    <property type="term" value="F:metal ion binding"/>
    <property type="evidence" value="ECO:0007669"/>
    <property type="project" value="UniProtKB-KW"/>
</dbReference>
<evidence type="ECO:0000256" key="9">
    <source>
        <dbReference type="ARBA" id="ARBA00022989"/>
    </source>
</evidence>
<keyword evidence="11 13" id="KW-0472">Membrane</keyword>
<evidence type="ECO:0000256" key="7">
    <source>
        <dbReference type="ARBA" id="ARBA00022692"/>
    </source>
</evidence>
<evidence type="ECO:0000256" key="8">
    <source>
        <dbReference type="ARBA" id="ARBA00022723"/>
    </source>
</evidence>
<dbReference type="InterPro" id="IPR000701">
    <property type="entry name" value="SuccDH_FuR_B_TM-su"/>
</dbReference>
<dbReference type="PANTHER" id="PTHR10978:SF5">
    <property type="entry name" value="SUCCINATE DEHYDROGENASE CYTOCHROME B560 SUBUNIT, MITOCHONDRIAL"/>
    <property type="match status" value="1"/>
</dbReference>
<evidence type="ECO:0000313" key="15">
    <source>
        <dbReference type="Proteomes" id="UP001139095"/>
    </source>
</evidence>
<keyword evidence="8" id="KW-0479">Metal-binding</keyword>
<evidence type="ECO:0000256" key="11">
    <source>
        <dbReference type="ARBA" id="ARBA00023136"/>
    </source>
</evidence>
<evidence type="ECO:0000256" key="1">
    <source>
        <dbReference type="ARBA" id="ARBA00001971"/>
    </source>
</evidence>
<evidence type="ECO:0000256" key="12">
    <source>
        <dbReference type="ARBA" id="ARBA00025912"/>
    </source>
</evidence>
<feature type="transmembrane region" description="Helical" evidence="13">
    <location>
        <begin position="21"/>
        <end position="46"/>
    </location>
</feature>
<keyword evidence="9 13" id="KW-1133">Transmembrane helix</keyword>
<evidence type="ECO:0000256" key="6">
    <source>
        <dbReference type="ARBA" id="ARBA00022617"/>
    </source>
</evidence>
<comment type="subcellular location">
    <subcellularLocation>
        <location evidence="3">Membrane</location>
        <topology evidence="3">Multi-pass membrane protein</topology>
    </subcellularLocation>
</comment>
<comment type="cofactor">
    <cofactor evidence="1">
        <name>heme</name>
        <dbReference type="ChEBI" id="CHEBI:30413"/>
    </cofactor>
</comment>
<sequence length="126" mass="13904">MSKARPVNLDLKTIRLPITAIVSIVHRVSSVILWVSMAIFLPVLYLSLASENGFGDMLGFFDQNPLGKFVVWGLMTAFGYYFCATIKHIIQDFGHCEELDSGKSISIAVLVISGCFCVLSGVWVWA</sequence>
<keyword evidence="6" id="KW-0349">Heme</keyword>
<dbReference type="RefSeq" id="WP_226754056.1">
    <property type="nucleotide sequence ID" value="NZ_JAJATW010000008.1"/>
</dbReference>
<dbReference type="AlphaFoldDB" id="A0A9X1IM02"/>
<evidence type="ECO:0000256" key="13">
    <source>
        <dbReference type="SAM" id="Phobius"/>
    </source>
</evidence>
<comment type="subunit">
    <text evidence="12">Part of an enzyme complex containing four subunits: a flavoprotein, an iron-sulfur protein, plus two membrane-anchoring proteins, SdhC and SdhD. The complex can form homotrimers.</text>
</comment>
<name>A0A9X1IM02_9GAMM</name>
<feature type="transmembrane region" description="Helical" evidence="13">
    <location>
        <begin position="66"/>
        <end position="84"/>
    </location>
</feature>
<evidence type="ECO:0000256" key="10">
    <source>
        <dbReference type="ARBA" id="ARBA00023004"/>
    </source>
</evidence>
<dbReference type="Gene3D" id="1.20.1300.10">
    <property type="entry name" value="Fumarate reductase/succinate dehydrogenase, transmembrane subunit"/>
    <property type="match status" value="1"/>
</dbReference>
<accession>A0A9X1IM02</accession>
<keyword evidence="7 13" id="KW-0812">Transmembrane</keyword>
<comment type="similarity">
    <text evidence="4">Belongs to the cytochrome b560 family.</text>
</comment>
<dbReference type="Proteomes" id="UP001139095">
    <property type="component" value="Unassembled WGS sequence"/>
</dbReference>
<evidence type="ECO:0000256" key="5">
    <source>
        <dbReference type="ARBA" id="ARBA00020076"/>
    </source>
</evidence>
<dbReference type="NCBIfam" id="TIGR02970">
    <property type="entry name" value="succ_dehyd_cytB"/>
    <property type="match status" value="1"/>
</dbReference>
<dbReference type="GO" id="GO:0006099">
    <property type="term" value="P:tricarboxylic acid cycle"/>
    <property type="evidence" value="ECO:0007669"/>
    <property type="project" value="InterPro"/>
</dbReference>
<evidence type="ECO:0000313" key="14">
    <source>
        <dbReference type="EMBL" id="MCB5161685.1"/>
    </source>
</evidence>
<gene>
    <name evidence="14" type="primary">sdhC</name>
    <name evidence="14" type="ORF">LG368_07210</name>
</gene>
<organism evidence="14 15">
    <name type="scientific">Marinomonas algarum</name>
    <dbReference type="NCBI Taxonomy" id="2883105"/>
    <lineage>
        <taxon>Bacteria</taxon>
        <taxon>Pseudomonadati</taxon>
        <taxon>Pseudomonadota</taxon>
        <taxon>Gammaproteobacteria</taxon>
        <taxon>Oceanospirillales</taxon>
        <taxon>Oceanospirillaceae</taxon>
        <taxon>Marinomonas</taxon>
    </lineage>
</organism>
<reference evidence="14" key="1">
    <citation type="submission" date="2021-10" db="EMBL/GenBank/DDBJ databases">
        <title>Marinomonas pontica sp. nov., isolated from the Black Sea.</title>
        <authorList>
            <person name="Zhao L.-H."/>
            <person name="Xue J.-H."/>
        </authorList>
    </citation>
    <scope>NUCLEOTIDE SEQUENCE</scope>
    <source>
        <strain evidence="14">E8</strain>
    </source>
</reference>
<comment type="caution">
    <text evidence="14">The sequence shown here is derived from an EMBL/GenBank/DDBJ whole genome shotgun (WGS) entry which is preliminary data.</text>
</comment>
<dbReference type="PANTHER" id="PTHR10978">
    <property type="entry name" value="SUCCINATE DEHYDROGENASE CYTOCHROME B560 SUBUNIT"/>
    <property type="match status" value="1"/>
</dbReference>
<dbReference type="GO" id="GO:0009055">
    <property type="term" value="F:electron transfer activity"/>
    <property type="evidence" value="ECO:0007669"/>
    <property type="project" value="InterPro"/>
</dbReference>